<feature type="compositionally biased region" description="Basic and acidic residues" evidence="3">
    <location>
        <begin position="151"/>
        <end position="196"/>
    </location>
</feature>
<dbReference type="Pfam" id="PF00098">
    <property type="entry name" value="zf-CCHC"/>
    <property type="match status" value="1"/>
</dbReference>
<evidence type="ECO:0000259" key="4">
    <source>
        <dbReference type="PROSITE" id="PS50102"/>
    </source>
</evidence>
<feature type="compositionally biased region" description="Basic and acidic residues" evidence="3">
    <location>
        <begin position="99"/>
        <end position="108"/>
    </location>
</feature>
<dbReference type="Gene3D" id="4.10.60.10">
    <property type="entry name" value="Zinc finger, CCHC-type"/>
    <property type="match status" value="1"/>
</dbReference>
<dbReference type="PROSITE" id="PS50102">
    <property type="entry name" value="RRM"/>
    <property type="match status" value="1"/>
</dbReference>
<dbReference type="InterPro" id="IPR050907">
    <property type="entry name" value="SRSF"/>
</dbReference>
<dbReference type="GO" id="GO:0008270">
    <property type="term" value="F:zinc ion binding"/>
    <property type="evidence" value="ECO:0007669"/>
    <property type="project" value="UniProtKB-KW"/>
</dbReference>
<dbReference type="SMART" id="SM00360">
    <property type="entry name" value="RRM"/>
    <property type="match status" value="1"/>
</dbReference>
<reference evidence="6 7" key="1">
    <citation type="journal article" date="2019" name="Sci. Rep.">
        <title>Comparative genomics of chytrid fungi reveal insights into the obligate biotrophic and pathogenic lifestyle of Synchytrium endobioticum.</title>
        <authorList>
            <person name="van de Vossenberg B.T.L.H."/>
            <person name="Warris S."/>
            <person name="Nguyen H.D.T."/>
            <person name="van Gent-Pelzer M.P.E."/>
            <person name="Joly D.L."/>
            <person name="van de Geest H.C."/>
            <person name="Bonants P.J.M."/>
            <person name="Smith D.S."/>
            <person name="Levesque C.A."/>
            <person name="van der Lee T.A.J."/>
        </authorList>
    </citation>
    <scope>NUCLEOTIDE SEQUENCE [LARGE SCALE GENOMIC DNA]</scope>
    <source>
        <strain evidence="6 7">CBS 675.73</strain>
    </source>
</reference>
<evidence type="ECO:0000256" key="3">
    <source>
        <dbReference type="SAM" id="MobiDB-lite"/>
    </source>
</evidence>
<keyword evidence="2" id="KW-0694">RNA-binding</keyword>
<dbReference type="STRING" id="246404.A0A507EUX2"/>
<dbReference type="Gene3D" id="3.30.70.330">
    <property type="match status" value="1"/>
</dbReference>
<dbReference type="EMBL" id="QEAP01000411">
    <property type="protein sequence ID" value="TPX67150.1"/>
    <property type="molecule type" value="Genomic_DNA"/>
</dbReference>
<feature type="domain" description="RRM" evidence="4">
    <location>
        <begin position="1"/>
        <end position="76"/>
    </location>
</feature>
<evidence type="ECO:0008006" key="8">
    <source>
        <dbReference type="Google" id="ProtNLM"/>
    </source>
</evidence>
<dbReference type="Pfam" id="PF00076">
    <property type="entry name" value="RRM_1"/>
    <property type="match status" value="1"/>
</dbReference>
<comment type="caution">
    <text evidence="6">The sequence shown here is derived from an EMBL/GenBank/DDBJ whole genome shotgun (WGS) entry which is preliminary data.</text>
</comment>
<dbReference type="SMART" id="SM00343">
    <property type="entry name" value="ZnF_C2HC"/>
    <property type="match status" value="1"/>
</dbReference>
<dbReference type="SUPFAM" id="SSF54928">
    <property type="entry name" value="RNA-binding domain, RBD"/>
    <property type="match status" value="1"/>
</dbReference>
<evidence type="ECO:0000259" key="5">
    <source>
        <dbReference type="PROSITE" id="PS50158"/>
    </source>
</evidence>
<name>A0A507EUX2_9FUNG</name>
<dbReference type="PROSITE" id="PS50158">
    <property type="entry name" value="ZF_CCHC"/>
    <property type="match status" value="1"/>
</dbReference>
<feature type="region of interest" description="Disordered" evidence="3">
    <location>
        <begin position="99"/>
        <end position="196"/>
    </location>
</feature>
<proteinExistence type="predicted"/>
<dbReference type="InterPro" id="IPR035979">
    <property type="entry name" value="RBD_domain_sf"/>
</dbReference>
<protein>
    <recommendedName>
        <fullName evidence="8">CCHC-type domain-containing protein</fullName>
    </recommendedName>
</protein>
<evidence type="ECO:0000256" key="2">
    <source>
        <dbReference type="PROSITE-ProRule" id="PRU00176"/>
    </source>
</evidence>
<dbReference type="InterPro" id="IPR000504">
    <property type="entry name" value="RRM_dom"/>
</dbReference>
<dbReference type="GO" id="GO:0003723">
    <property type="term" value="F:RNA binding"/>
    <property type="evidence" value="ECO:0007669"/>
    <property type="project" value="UniProtKB-UniRule"/>
</dbReference>
<dbReference type="OrthoDB" id="5970at2759"/>
<sequence>MLIATRHCLNFQIRDLEDIFDRFGRISRLDIKRGASFNFGFIEFEDKRDAEDALNETDGKELPEFGTRLVVEWAKGGGWRGGRDGVSTECFKCGREGHWARDCRDSGSRSRSPPRRRYDSWSPPRRRNEDRSPPPPRRRDDSPPPRPPPRRRNDSPRRRNDSPPPRRRDFHAQQQRRRSDDSPPPRRYDSISPRRD</sequence>
<dbReference type="Proteomes" id="UP000320333">
    <property type="component" value="Unassembled WGS sequence"/>
</dbReference>
<keyword evidence="1" id="KW-0863">Zinc-finger</keyword>
<dbReference type="AlphaFoldDB" id="A0A507EUX2"/>
<dbReference type="InterPro" id="IPR012677">
    <property type="entry name" value="Nucleotide-bd_a/b_plait_sf"/>
</dbReference>
<keyword evidence="1" id="KW-0479">Metal-binding</keyword>
<feature type="domain" description="CCHC-type" evidence="5">
    <location>
        <begin position="90"/>
        <end position="105"/>
    </location>
</feature>
<dbReference type="InterPro" id="IPR001878">
    <property type="entry name" value="Znf_CCHC"/>
</dbReference>
<keyword evidence="1" id="KW-0862">Zinc</keyword>
<evidence type="ECO:0000313" key="7">
    <source>
        <dbReference type="Proteomes" id="UP000320333"/>
    </source>
</evidence>
<evidence type="ECO:0000313" key="6">
    <source>
        <dbReference type="EMBL" id="TPX67150.1"/>
    </source>
</evidence>
<evidence type="ECO:0000256" key="1">
    <source>
        <dbReference type="PROSITE-ProRule" id="PRU00047"/>
    </source>
</evidence>
<feature type="compositionally biased region" description="Basic and acidic residues" evidence="3">
    <location>
        <begin position="126"/>
        <end position="143"/>
    </location>
</feature>
<dbReference type="PANTHER" id="PTHR23147">
    <property type="entry name" value="SERINE/ARGININE RICH SPLICING FACTOR"/>
    <property type="match status" value="1"/>
</dbReference>
<organism evidence="6 7">
    <name type="scientific">Chytriomyces confervae</name>
    <dbReference type="NCBI Taxonomy" id="246404"/>
    <lineage>
        <taxon>Eukaryota</taxon>
        <taxon>Fungi</taxon>
        <taxon>Fungi incertae sedis</taxon>
        <taxon>Chytridiomycota</taxon>
        <taxon>Chytridiomycota incertae sedis</taxon>
        <taxon>Chytridiomycetes</taxon>
        <taxon>Chytridiales</taxon>
        <taxon>Chytriomycetaceae</taxon>
        <taxon>Chytriomyces</taxon>
    </lineage>
</organism>
<accession>A0A507EUX2</accession>
<gene>
    <name evidence="6" type="ORF">CcCBS67573_g07599</name>
</gene>
<keyword evidence="7" id="KW-1185">Reference proteome</keyword>